<feature type="region of interest" description="Disordered" evidence="1">
    <location>
        <begin position="92"/>
        <end position="113"/>
    </location>
</feature>
<keyword evidence="3" id="KW-1185">Reference proteome</keyword>
<accession>A0AA39WGN8</accession>
<proteinExistence type="predicted"/>
<sequence>MYACSVTLTVSGPLPWIPRGAGIQQSSLRALEYYDGILILTTNRVGTFDEAFKSRIHLALRYLPLDEEQRVEIRRNFIHMLSRTKERVDINDFGAQRTQARTSRAERTADHQV</sequence>
<dbReference type="PANTHER" id="PTHR46411">
    <property type="entry name" value="FAMILY ATPASE, PUTATIVE-RELATED"/>
    <property type="match status" value="1"/>
</dbReference>
<evidence type="ECO:0000313" key="3">
    <source>
        <dbReference type="Proteomes" id="UP001174934"/>
    </source>
</evidence>
<reference evidence="2" key="1">
    <citation type="submission" date="2023-06" db="EMBL/GenBank/DDBJ databases">
        <title>Genome-scale phylogeny and comparative genomics of the fungal order Sordariales.</title>
        <authorList>
            <consortium name="Lawrence Berkeley National Laboratory"/>
            <person name="Hensen N."/>
            <person name="Bonometti L."/>
            <person name="Westerberg I."/>
            <person name="Brannstrom I.O."/>
            <person name="Guillou S."/>
            <person name="Cros-Aarteil S."/>
            <person name="Calhoun S."/>
            <person name="Haridas S."/>
            <person name="Kuo A."/>
            <person name="Mondo S."/>
            <person name="Pangilinan J."/>
            <person name="Riley R."/>
            <person name="LaButti K."/>
            <person name="Andreopoulos B."/>
            <person name="Lipzen A."/>
            <person name="Chen C."/>
            <person name="Yanf M."/>
            <person name="Daum C."/>
            <person name="Ng V."/>
            <person name="Clum A."/>
            <person name="Steindorff A."/>
            <person name="Ohm R."/>
            <person name="Martin F."/>
            <person name="Silar P."/>
            <person name="Natvig D."/>
            <person name="Lalanne C."/>
            <person name="Gautier V."/>
            <person name="Ament-velasquez S.L."/>
            <person name="Kruys A."/>
            <person name="Hutchinson M.I."/>
            <person name="Powell A.J."/>
            <person name="Barry K."/>
            <person name="Miller A.N."/>
            <person name="Grigoriev I.V."/>
            <person name="Debuchy R."/>
            <person name="Gladieux P."/>
            <person name="Thoren M.H."/>
            <person name="Johannesson H."/>
        </authorList>
    </citation>
    <scope>NUCLEOTIDE SEQUENCE</scope>
    <source>
        <strain evidence="2">SMH3391-2</strain>
    </source>
</reference>
<dbReference type="InterPro" id="IPR027417">
    <property type="entry name" value="P-loop_NTPase"/>
</dbReference>
<feature type="compositionally biased region" description="Basic and acidic residues" evidence="1">
    <location>
        <begin position="103"/>
        <end position="113"/>
    </location>
</feature>
<gene>
    <name evidence="2" type="ORF">B0T17DRAFT_602173</name>
</gene>
<dbReference type="Proteomes" id="UP001174934">
    <property type="component" value="Unassembled WGS sequence"/>
</dbReference>
<evidence type="ECO:0000313" key="2">
    <source>
        <dbReference type="EMBL" id="KAK0615070.1"/>
    </source>
</evidence>
<evidence type="ECO:0008006" key="4">
    <source>
        <dbReference type="Google" id="ProtNLM"/>
    </source>
</evidence>
<dbReference type="AlphaFoldDB" id="A0AA39WGN8"/>
<comment type="caution">
    <text evidence="2">The sequence shown here is derived from an EMBL/GenBank/DDBJ whole genome shotgun (WGS) entry which is preliminary data.</text>
</comment>
<name>A0AA39WGN8_9PEZI</name>
<dbReference type="PANTHER" id="PTHR46411:SF2">
    <property type="entry name" value="AAA+ ATPASE DOMAIN-CONTAINING PROTEIN"/>
    <property type="match status" value="1"/>
</dbReference>
<organism evidence="2 3">
    <name type="scientific">Bombardia bombarda</name>
    <dbReference type="NCBI Taxonomy" id="252184"/>
    <lineage>
        <taxon>Eukaryota</taxon>
        <taxon>Fungi</taxon>
        <taxon>Dikarya</taxon>
        <taxon>Ascomycota</taxon>
        <taxon>Pezizomycotina</taxon>
        <taxon>Sordariomycetes</taxon>
        <taxon>Sordariomycetidae</taxon>
        <taxon>Sordariales</taxon>
        <taxon>Lasiosphaeriaceae</taxon>
        <taxon>Bombardia</taxon>
    </lineage>
</organism>
<evidence type="ECO:0000256" key="1">
    <source>
        <dbReference type="SAM" id="MobiDB-lite"/>
    </source>
</evidence>
<dbReference type="EMBL" id="JAULSR010000007">
    <property type="protein sequence ID" value="KAK0615070.1"/>
    <property type="molecule type" value="Genomic_DNA"/>
</dbReference>
<dbReference type="SUPFAM" id="SSF52540">
    <property type="entry name" value="P-loop containing nucleoside triphosphate hydrolases"/>
    <property type="match status" value="1"/>
</dbReference>
<protein>
    <recommendedName>
        <fullName evidence="4">ATPase AAA-type core domain-containing protein</fullName>
    </recommendedName>
</protein>